<dbReference type="Proteomes" id="UP000199682">
    <property type="component" value="Unassembled WGS sequence"/>
</dbReference>
<dbReference type="EMBL" id="FNET01000046">
    <property type="protein sequence ID" value="SDN32279.1"/>
    <property type="molecule type" value="Genomic_DNA"/>
</dbReference>
<organism evidence="1 2">
    <name type="scientific">Lentzea albidocapillata subsp. violacea</name>
    <dbReference type="NCBI Taxonomy" id="128104"/>
    <lineage>
        <taxon>Bacteria</taxon>
        <taxon>Bacillati</taxon>
        <taxon>Actinomycetota</taxon>
        <taxon>Actinomycetes</taxon>
        <taxon>Pseudonocardiales</taxon>
        <taxon>Pseudonocardiaceae</taxon>
        <taxon>Lentzea</taxon>
    </lineage>
</organism>
<accession>A0A1H0AFH5</accession>
<evidence type="ECO:0000313" key="2">
    <source>
        <dbReference type="Proteomes" id="UP000199682"/>
    </source>
</evidence>
<name>A0A1H0AFH5_9PSEU</name>
<reference evidence="2" key="1">
    <citation type="submission" date="2016-10" db="EMBL/GenBank/DDBJ databases">
        <authorList>
            <person name="Varghese N."/>
            <person name="Submissions S."/>
        </authorList>
    </citation>
    <scope>NUCLEOTIDE SEQUENCE [LARGE SCALE GENOMIC DNA]</scope>
    <source>
        <strain evidence="2">DSM 44796</strain>
    </source>
</reference>
<protein>
    <recommendedName>
        <fullName evidence="3">Alkylmercury lyase</fullName>
    </recommendedName>
</protein>
<dbReference type="RefSeq" id="WP_090015553.1">
    <property type="nucleotide sequence ID" value="NZ_FNET01000046.1"/>
</dbReference>
<proteinExistence type="predicted"/>
<sequence>MQVELLLAPDCPNAAAAKIALTEALHELELTVSVVERVGDFPSPTVLVDGVDVMNDHAGAPEMRACRLHVPTVPKLLAALQRTAEE</sequence>
<evidence type="ECO:0000313" key="1">
    <source>
        <dbReference type="EMBL" id="SDN32279.1"/>
    </source>
</evidence>
<evidence type="ECO:0008006" key="3">
    <source>
        <dbReference type="Google" id="ProtNLM"/>
    </source>
</evidence>
<gene>
    <name evidence="1" type="ORF">SAMN04488074_14621</name>
</gene>
<dbReference type="AlphaFoldDB" id="A0A1H0AFH5"/>